<feature type="coiled-coil region" evidence="1">
    <location>
        <begin position="1572"/>
        <end position="1606"/>
    </location>
</feature>
<protein>
    <submittedName>
        <fullName evidence="2">Uncharacterized protein</fullName>
    </submittedName>
</protein>
<organism evidence="2 3">
    <name type="scientific">Lactuca sativa</name>
    <name type="common">Garden lettuce</name>
    <dbReference type="NCBI Taxonomy" id="4236"/>
    <lineage>
        <taxon>Eukaryota</taxon>
        <taxon>Viridiplantae</taxon>
        <taxon>Streptophyta</taxon>
        <taxon>Embryophyta</taxon>
        <taxon>Tracheophyta</taxon>
        <taxon>Spermatophyta</taxon>
        <taxon>Magnoliopsida</taxon>
        <taxon>eudicotyledons</taxon>
        <taxon>Gunneridae</taxon>
        <taxon>Pentapetalae</taxon>
        <taxon>asterids</taxon>
        <taxon>campanulids</taxon>
        <taxon>Asterales</taxon>
        <taxon>Asteraceae</taxon>
        <taxon>Cichorioideae</taxon>
        <taxon>Cichorieae</taxon>
        <taxon>Lactucinae</taxon>
        <taxon>Lactuca</taxon>
    </lineage>
</organism>
<reference evidence="2 3" key="1">
    <citation type="journal article" date="2017" name="Nat. Commun.">
        <title>Genome assembly with in vitro proximity ligation data and whole-genome triplication in lettuce.</title>
        <authorList>
            <person name="Reyes-Chin-Wo S."/>
            <person name="Wang Z."/>
            <person name="Yang X."/>
            <person name="Kozik A."/>
            <person name="Arikit S."/>
            <person name="Song C."/>
            <person name="Xia L."/>
            <person name="Froenicke L."/>
            <person name="Lavelle D.O."/>
            <person name="Truco M.J."/>
            <person name="Xia R."/>
            <person name="Zhu S."/>
            <person name="Xu C."/>
            <person name="Xu H."/>
            <person name="Xu X."/>
            <person name="Cox K."/>
            <person name="Korf I."/>
            <person name="Meyers B.C."/>
            <person name="Michelmore R.W."/>
        </authorList>
    </citation>
    <scope>NUCLEOTIDE SEQUENCE [LARGE SCALE GENOMIC DNA]</scope>
    <source>
        <strain evidence="3">cv. Salinas</strain>
        <tissue evidence="2">Seedlings</tissue>
    </source>
</reference>
<dbReference type="EMBL" id="NBSK02000008">
    <property type="protein sequence ID" value="KAJ0191690.1"/>
    <property type="molecule type" value="Genomic_DNA"/>
</dbReference>
<proteinExistence type="predicted"/>
<evidence type="ECO:0000313" key="2">
    <source>
        <dbReference type="EMBL" id="KAJ0191690.1"/>
    </source>
</evidence>
<evidence type="ECO:0000256" key="1">
    <source>
        <dbReference type="SAM" id="Coils"/>
    </source>
</evidence>
<dbReference type="PANTHER" id="PTHR33566">
    <property type="entry name" value="EN/SPM-LIKE TRANSPOSON-RELATED"/>
    <property type="match status" value="1"/>
</dbReference>
<keyword evidence="1" id="KW-0175">Coiled coil</keyword>
<sequence>MDGDRHLLTPQKRLNETSDVERFKRRTPDSLGVISQDVSGPRRVYKLKILLPNGITVLLKIPEGTERISVEELAGRVRNEYAKAVQKTSSPKKQVNWNTQLCFLDDSDHVFRNSLTLTKLEPNRVYNLRLHDGSQPAKIYENMWDLTPDTELLKELPEEYTFETALADIIDNSLQAVWSNGEQEKRLISVEVSDDRISIIDTGPGMDSLSIEKWGKMGASLHRASKGQAIGGKPPYLKPAFGMFGYGGFVASMHLGRHTEVSSKTKDSKKVYMLRLEREALVSGSGSKRTWRTYGSLRDPMKDELQLAPGGSFTKIDIFEPKKKNIDIRQLKCKLKDIYFPYIQCDELSKKGRTIMPIEFQVNGDNLAEIPGGEVAITNLNTCNGPEFVLQLRFQLNHDNDTITSSPGARSSEEANARLKCYYLPVKEGKESIQNILETLKEEGYGYTEDFGSFSHVSCRRLGRLLPDARWAWLPFMDFRQRPGHRTQVLKRSCMRVKCFIGISNLLFISFIICTSFHYHYTDAGFNPTPSKTDFAHQNPFANALKTLGTKQPPEKEIGVHIDIRRDGKPLTLLQLDKQYQQWLVQMHEKYDEEVDCGIDEPVFIVKFSNKELNIANNVVRVHKAVMRKGKSWDSGQKIKILKGACAGFHKTNIYATLEYIILEGFQGDAGEAWIICRRIEVSEEDGCLLESANGNPTFDLRKSELVPINVIDSGKCLAVDGSEWDNQLKKQYQKCPSSIQILNRRQSLKLGIDSSLPDADKVHASHVSPCDIVAVIRPATYKSGIACEELDQKYVMKDNFEMSLSVTFSENGNGNESNIYSGRVTPSSRKDLHGLYIFQPKCNSHPLFQKAGIYKFTFSIRDSSCEKRVVKVKVEASREVHKWALAKKLPDYNVTVGRCFQPIFVAMFDAYSNQIPFLKVPEVVVKVECNKGVNLKVHKWSPSISSDMSPLILKDLVIGSSNLDNIRPSYDATLMLCRPDGSHMLEIPIKVFPGSLTRVTVQPENFEKQLIPGHTIKELTLELFDAFGNHLREKEKVQLSMNGFTSLEKSFSSKKVDADGCVDLGGLLKVTAGYGKKVSLSVGSDGQPVIMKEWQIEERQLRTVSMIPETCFAGSYLENLEFEVVDSKGDVDVNFHDEDTSGQSHTLVIKSQSHNVDESVKYGFREGRCIVRAVPVPSEIVGDFSFVVAHACHPDLKLTIKVHVEMPPLIEPLNAKHLSPDETIFPLMDSNNPTPTPTDCTSVQHIYADGIETELESILVFQRDLENELIDFGMRIGKHEENIKLLEYQQRGIESQLLELNVSRYHYQSCSSTRKYKYGSPGKDEITEKIECKTETAAAVVIKLFKMMSEMQDEEDCFGTLMGRIIGVVALVGTAPTLNLSRIFAEYLGDEMLAVVCKSYEHVILLETYEENGKVNRAHALHMFASELGQSINGRYGVICIEDIRACEAEKDVEGKLLLPDPTLPDGTTPKGFLGYAVNMIDIDVDYLNTRTESGYGLRETLFYRLFGETQVYETREDMRRAISSIKDGAVSLDGGILRGNGVMEGEGKGDIIFPVAVGAMRNEAASPRVMKRYNELKLKLKRTVEELVTENKSLEKLKKKYKKRRDVYANYFTRNQPIITTTTDVSPISSCLEEKPVVVVPGSYTPFS</sequence>
<dbReference type="Pfam" id="PF13589">
    <property type="entry name" value="HATPase_c_3"/>
    <property type="match status" value="1"/>
</dbReference>
<dbReference type="InterPro" id="IPR036890">
    <property type="entry name" value="HATPase_C_sf"/>
</dbReference>
<comment type="caution">
    <text evidence="2">The sequence shown here is derived from an EMBL/GenBank/DDBJ whole genome shotgun (WGS) entry which is preliminary data.</text>
</comment>
<dbReference type="Proteomes" id="UP000235145">
    <property type="component" value="Unassembled WGS sequence"/>
</dbReference>
<dbReference type="Gene3D" id="3.30.565.10">
    <property type="entry name" value="Histidine kinase-like ATPase, C-terminal domain"/>
    <property type="match status" value="1"/>
</dbReference>
<keyword evidence="3" id="KW-1185">Reference proteome</keyword>
<name>A0A9R1UQ71_LACSA</name>
<evidence type="ECO:0000313" key="3">
    <source>
        <dbReference type="Proteomes" id="UP000235145"/>
    </source>
</evidence>
<accession>A0A9R1UQ71</accession>
<dbReference type="PANTHER" id="PTHR33566:SF1">
    <property type="entry name" value="EN_SPM-LIKE TRANSPOSON-RELATED"/>
    <property type="match status" value="1"/>
</dbReference>
<gene>
    <name evidence="2" type="ORF">LSAT_V11C800390700</name>
</gene>
<dbReference type="SUPFAM" id="SSF55874">
    <property type="entry name" value="ATPase domain of HSP90 chaperone/DNA topoisomerase II/histidine kinase"/>
    <property type="match status" value="1"/>
</dbReference>